<dbReference type="SUPFAM" id="SSF54631">
    <property type="entry name" value="CBS-domain pair"/>
    <property type="match status" value="1"/>
</dbReference>
<evidence type="ECO:0000256" key="8">
    <source>
        <dbReference type="PROSITE-ProRule" id="PRU00703"/>
    </source>
</evidence>
<dbReference type="FunFam" id="3.10.580.10:FF:000002">
    <property type="entry name" value="Magnesium/cobalt efflux protein CorC"/>
    <property type="match status" value="1"/>
</dbReference>
<dbReference type="SMART" id="SM01091">
    <property type="entry name" value="CorC_HlyC"/>
    <property type="match status" value="1"/>
</dbReference>
<keyword evidence="3 9" id="KW-0812">Transmembrane</keyword>
<keyword evidence="14" id="KW-1185">Reference proteome</keyword>
<dbReference type="Pfam" id="PF00571">
    <property type="entry name" value="CBS"/>
    <property type="match status" value="1"/>
</dbReference>
<dbReference type="EMBL" id="JAPRFR010000001">
    <property type="protein sequence ID" value="MCZ0725346.1"/>
    <property type="molecule type" value="Genomic_DNA"/>
</dbReference>
<evidence type="ECO:0000313" key="13">
    <source>
        <dbReference type="EMBL" id="MCZ0725346.1"/>
    </source>
</evidence>
<dbReference type="InterPro" id="IPR036318">
    <property type="entry name" value="FAD-bd_PCMH-like_sf"/>
</dbReference>
<dbReference type="PANTHER" id="PTHR22777:SF17">
    <property type="entry name" value="UPF0053 PROTEIN SLL0260"/>
    <property type="match status" value="1"/>
</dbReference>
<dbReference type="InterPro" id="IPR016169">
    <property type="entry name" value="FAD-bd_PCMH_sub2"/>
</dbReference>
<organism evidence="13 14">
    <name type="scientific">Aerococcus kribbianus</name>
    <dbReference type="NCBI Taxonomy" id="2999064"/>
    <lineage>
        <taxon>Bacteria</taxon>
        <taxon>Bacillati</taxon>
        <taxon>Bacillota</taxon>
        <taxon>Bacilli</taxon>
        <taxon>Lactobacillales</taxon>
        <taxon>Aerococcaceae</taxon>
        <taxon>Aerococcus</taxon>
    </lineage>
</organism>
<evidence type="ECO:0000256" key="5">
    <source>
        <dbReference type="ARBA" id="ARBA00022989"/>
    </source>
</evidence>
<dbReference type="Pfam" id="PF01595">
    <property type="entry name" value="CNNM"/>
    <property type="match status" value="1"/>
</dbReference>
<evidence type="ECO:0000256" key="3">
    <source>
        <dbReference type="ARBA" id="ARBA00022692"/>
    </source>
</evidence>
<dbReference type="PANTHER" id="PTHR22777">
    <property type="entry name" value="HEMOLYSIN-RELATED"/>
    <property type="match status" value="1"/>
</dbReference>
<comment type="subcellular location">
    <subcellularLocation>
        <location evidence="1">Membrane</location>
        <topology evidence="1">Multi-pass membrane protein</topology>
    </subcellularLocation>
</comment>
<evidence type="ECO:0000313" key="14">
    <source>
        <dbReference type="Proteomes" id="UP001146670"/>
    </source>
</evidence>
<evidence type="ECO:0000259" key="11">
    <source>
        <dbReference type="PROSITE" id="PS51371"/>
    </source>
</evidence>
<name>A0A9X3FP06_9LACT</name>
<dbReference type="Gene3D" id="3.10.580.10">
    <property type="entry name" value="CBS-domain"/>
    <property type="match status" value="1"/>
</dbReference>
<comment type="similarity">
    <text evidence="2">Belongs to the UPF0053 family.</text>
</comment>
<dbReference type="PROSITE" id="PS51371">
    <property type="entry name" value="CBS"/>
    <property type="match status" value="2"/>
</dbReference>
<dbReference type="GO" id="GO:0050660">
    <property type="term" value="F:flavin adenine dinucleotide binding"/>
    <property type="evidence" value="ECO:0007669"/>
    <property type="project" value="InterPro"/>
</dbReference>
<keyword evidence="4" id="KW-0677">Repeat</keyword>
<dbReference type="InterPro" id="IPR000644">
    <property type="entry name" value="CBS_dom"/>
</dbReference>
<dbReference type="CDD" id="cd04590">
    <property type="entry name" value="CBS_pair_CorC_HlyC_assoc"/>
    <property type="match status" value="1"/>
</dbReference>
<evidence type="ECO:0000259" key="12">
    <source>
        <dbReference type="PROSITE" id="PS51846"/>
    </source>
</evidence>
<dbReference type="PROSITE" id="PS51846">
    <property type="entry name" value="CNNM"/>
    <property type="match status" value="1"/>
</dbReference>
<dbReference type="Proteomes" id="UP001146670">
    <property type="component" value="Unassembled WGS sequence"/>
</dbReference>
<dbReference type="InterPro" id="IPR002550">
    <property type="entry name" value="CNNM"/>
</dbReference>
<protein>
    <submittedName>
        <fullName evidence="13">Hemolysin family protein</fullName>
    </submittedName>
</protein>
<feature type="domain" description="CNNM transmembrane" evidence="12">
    <location>
        <begin position="1"/>
        <end position="186"/>
    </location>
</feature>
<comment type="caution">
    <text evidence="13">The sequence shown here is derived from an EMBL/GenBank/DDBJ whole genome shotgun (WGS) entry which is preliminary data.</text>
</comment>
<proteinExistence type="inferred from homology"/>
<keyword evidence="5 9" id="KW-1133">Transmembrane helix</keyword>
<feature type="domain" description="CBS" evidence="11">
    <location>
        <begin position="272"/>
        <end position="329"/>
    </location>
</feature>
<accession>A0A9X3FP06</accession>
<feature type="transmembrane region" description="Helical" evidence="10">
    <location>
        <begin position="130"/>
        <end position="148"/>
    </location>
</feature>
<keyword evidence="7 9" id="KW-0472">Membrane</keyword>
<feature type="domain" description="CBS" evidence="11">
    <location>
        <begin position="205"/>
        <end position="266"/>
    </location>
</feature>
<dbReference type="InterPro" id="IPR005170">
    <property type="entry name" value="Transptr-assoc_dom"/>
</dbReference>
<evidence type="ECO:0000256" key="9">
    <source>
        <dbReference type="PROSITE-ProRule" id="PRU01193"/>
    </source>
</evidence>
<dbReference type="SUPFAM" id="SSF56176">
    <property type="entry name" value="FAD-binding/transporter-associated domain-like"/>
    <property type="match status" value="1"/>
</dbReference>
<dbReference type="Pfam" id="PF03471">
    <property type="entry name" value="CorC_HlyC"/>
    <property type="match status" value="1"/>
</dbReference>
<dbReference type="AlphaFoldDB" id="A0A9X3FP06"/>
<sequence>MDQSFAGSIFLFGLCVVLSAYFSSSETAFTSVSSIRLQNQADNGDRKAQQALHLLDNFESLLSTILIGNNIVNIAASAIATVVLLVWFPRYGATLSTIVTTVVLLLFSEITPKLIAKMVPEQFAKFSAPILRLFMVIMTPIVWLINGWQRMIQHIIPLESDDSISEDELLSLVDEARSGGSIEYDEQRLVKAAINFDDRTVSSTLTPRVDVEAVDINDSDDTIDQSFLTHPYSRLVVYDDTIDNVVGVLHERDFNRYLRAKHNNKSVILPSIVSDVLFIHPTIKLADLLRQMQKQKIHMAVVRDEHGGVNGIVTMEDVLEELVGEIWDEDDVVSTDIKELSPGNHYQFNGVCSIEKALPLLGIPLEEPQIYRTVNGFVINQLGKLPATGDQFSTKGWTFQVLSEDKQRVSLLDAKRLDYESDEDVDQ</sequence>
<evidence type="ECO:0000256" key="4">
    <source>
        <dbReference type="ARBA" id="ARBA00022737"/>
    </source>
</evidence>
<dbReference type="RefSeq" id="WP_268751667.1">
    <property type="nucleotide sequence ID" value="NZ_JAPRFQ010000001.1"/>
</dbReference>
<feature type="transmembrane region" description="Helical" evidence="10">
    <location>
        <begin position="61"/>
        <end position="86"/>
    </location>
</feature>
<evidence type="ECO:0000256" key="1">
    <source>
        <dbReference type="ARBA" id="ARBA00004141"/>
    </source>
</evidence>
<gene>
    <name evidence="13" type="ORF">OW157_02045</name>
</gene>
<reference evidence="13" key="1">
    <citation type="submission" date="2022-12" db="EMBL/GenBank/DDBJ databases">
        <title>Description and comparative metabolic analysis of Aerococcus sp. nov., isolated from the feces of a pig.</title>
        <authorList>
            <person name="Chang Y.-H."/>
        </authorList>
    </citation>
    <scope>NUCLEOTIDE SEQUENCE</scope>
    <source>
        <strain evidence="13">YH-aer222</strain>
    </source>
</reference>
<dbReference type="GO" id="GO:0005886">
    <property type="term" value="C:plasma membrane"/>
    <property type="evidence" value="ECO:0007669"/>
    <property type="project" value="TreeGrafter"/>
</dbReference>
<feature type="transmembrane region" description="Helical" evidence="10">
    <location>
        <begin position="93"/>
        <end position="110"/>
    </location>
</feature>
<dbReference type="Gene3D" id="3.30.465.10">
    <property type="match status" value="1"/>
</dbReference>
<evidence type="ECO:0000256" key="7">
    <source>
        <dbReference type="ARBA" id="ARBA00023136"/>
    </source>
</evidence>
<dbReference type="InterPro" id="IPR046342">
    <property type="entry name" value="CBS_dom_sf"/>
</dbReference>
<dbReference type="InterPro" id="IPR044751">
    <property type="entry name" value="Ion_transp-like_CBS"/>
</dbReference>
<keyword evidence="6 8" id="KW-0129">CBS domain</keyword>
<evidence type="ECO:0000256" key="10">
    <source>
        <dbReference type="SAM" id="Phobius"/>
    </source>
</evidence>
<dbReference type="SMART" id="SM00116">
    <property type="entry name" value="CBS"/>
    <property type="match status" value="2"/>
</dbReference>
<evidence type="ECO:0000256" key="6">
    <source>
        <dbReference type="ARBA" id="ARBA00023122"/>
    </source>
</evidence>
<evidence type="ECO:0000256" key="2">
    <source>
        <dbReference type="ARBA" id="ARBA00006337"/>
    </source>
</evidence>